<name>A0A165DK51_9BASI</name>
<feature type="transmembrane region" description="Helical" evidence="7">
    <location>
        <begin position="282"/>
        <end position="300"/>
    </location>
</feature>
<dbReference type="OrthoDB" id="3437016at2759"/>
<feature type="domain" description="Major facilitator superfamily (MFS) profile" evidence="8">
    <location>
        <begin position="58"/>
        <end position="547"/>
    </location>
</feature>
<evidence type="ECO:0000313" key="10">
    <source>
        <dbReference type="Proteomes" id="UP000076842"/>
    </source>
</evidence>
<dbReference type="EMBL" id="KV424049">
    <property type="protein sequence ID" value="KZT52985.1"/>
    <property type="molecule type" value="Genomic_DNA"/>
</dbReference>
<dbReference type="Proteomes" id="UP000076842">
    <property type="component" value="Unassembled WGS sequence"/>
</dbReference>
<evidence type="ECO:0000256" key="7">
    <source>
        <dbReference type="SAM" id="Phobius"/>
    </source>
</evidence>
<evidence type="ECO:0000256" key="2">
    <source>
        <dbReference type="ARBA" id="ARBA00022448"/>
    </source>
</evidence>
<dbReference type="InParanoid" id="A0A165DK51"/>
<dbReference type="InterPro" id="IPR036259">
    <property type="entry name" value="MFS_trans_sf"/>
</dbReference>
<proteinExistence type="predicted"/>
<organism evidence="9 10">
    <name type="scientific">Calocera cornea HHB12733</name>
    <dbReference type="NCBI Taxonomy" id="1353952"/>
    <lineage>
        <taxon>Eukaryota</taxon>
        <taxon>Fungi</taxon>
        <taxon>Dikarya</taxon>
        <taxon>Basidiomycota</taxon>
        <taxon>Agaricomycotina</taxon>
        <taxon>Dacrymycetes</taxon>
        <taxon>Dacrymycetales</taxon>
        <taxon>Dacrymycetaceae</taxon>
        <taxon>Calocera</taxon>
    </lineage>
</organism>
<feature type="transmembrane region" description="Helical" evidence="7">
    <location>
        <begin position="123"/>
        <end position="142"/>
    </location>
</feature>
<feature type="transmembrane region" description="Helical" evidence="7">
    <location>
        <begin position="321"/>
        <end position="341"/>
    </location>
</feature>
<feature type="transmembrane region" description="Helical" evidence="7">
    <location>
        <begin position="384"/>
        <end position="405"/>
    </location>
</feature>
<evidence type="ECO:0000256" key="6">
    <source>
        <dbReference type="SAM" id="MobiDB-lite"/>
    </source>
</evidence>
<feature type="transmembrane region" description="Helical" evidence="7">
    <location>
        <begin position="93"/>
        <end position="111"/>
    </location>
</feature>
<evidence type="ECO:0000256" key="4">
    <source>
        <dbReference type="ARBA" id="ARBA00022989"/>
    </source>
</evidence>
<sequence length="588" mass="63401">MYTRSATEEPLLSPTSIAEPSSAVAPIASLLKAQEYIKKPSTIGLEPQDISSRRRIFIIVFLYCSTFFYGLDSTVVATLATPVSSSFKQLPRAAWLNSAYLLSVACFTPLYGKLADIAGRRIAILTGLSLFSIGSLLCGLSTSMNMLIAARLIQGMGGGGAALCSNVILSDIISLRSRGLFTGIDTVCWSTGAGLGAVYGGILEDTIGWRYAFIFQVPFLGLIMCCLAVSVNYSVPGQQESMKAVLHRLDWGGAGCLVIGLGSLVFSIALKTNEDMPWDHPAVYGTLALALAMLALFWCVETYWAKEPVIRLGLLKHKTRALIAVSIFLTNSAKISLHLFYPMFLQIVRYNSASFAGLHLVPLTFASACGGIAFGWLLRKTGKYYYILIVCACLHMIPTATLIGLSSKSWEFVTWIVLIPQRFGASGYDTGTVVALLATISRADIAVLTSLRFVTFSTGQVIGMALSSAVQQAVVASELQKELVGAGAEGMISSVRRNATAILDLPEEYQAGAIRAYATSLHGVYLLDAVLFFLSLCFISQVKEYSLSEQPTRSEESAEMDTYKLAPTEDEDDDDTAVEDEESVAQTA</sequence>
<keyword evidence="3 7" id="KW-0812">Transmembrane</keyword>
<feature type="transmembrane region" description="Helical" evidence="7">
    <location>
        <begin position="181"/>
        <end position="202"/>
    </location>
</feature>
<feature type="compositionally biased region" description="Acidic residues" evidence="6">
    <location>
        <begin position="568"/>
        <end position="588"/>
    </location>
</feature>
<feature type="transmembrane region" description="Helical" evidence="7">
    <location>
        <begin position="208"/>
        <end position="231"/>
    </location>
</feature>
<dbReference type="AlphaFoldDB" id="A0A165DK51"/>
<keyword evidence="5 7" id="KW-0472">Membrane</keyword>
<dbReference type="PROSITE" id="PS50850">
    <property type="entry name" value="MFS"/>
    <property type="match status" value="1"/>
</dbReference>
<keyword evidence="2" id="KW-0813">Transport</keyword>
<comment type="subcellular location">
    <subcellularLocation>
        <location evidence="1">Endomembrane system</location>
        <topology evidence="1">Multi-pass membrane protein</topology>
    </subcellularLocation>
</comment>
<feature type="transmembrane region" description="Helical" evidence="7">
    <location>
        <begin position="148"/>
        <end position="169"/>
    </location>
</feature>
<dbReference type="GO" id="GO:0015174">
    <property type="term" value="F:basic amino acid transmembrane transporter activity"/>
    <property type="evidence" value="ECO:0007669"/>
    <property type="project" value="TreeGrafter"/>
</dbReference>
<gene>
    <name evidence="9" type="ORF">CALCODRAFT_475232</name>
</gene>
<dbReference type="SUPFAM" id="SSF103473">
    <property type="entry name" value="MFS general substrate transporter"/>
    <property type="match status" value="1"/>
</dbReference>
<feature type="region of interest" description="Disordered" evidence="6">
    <location>
        <begin position="547"/>
        <end position="588"/>
    </location>
</feature>
<dbReference type="InterPro" id="IPR011701">
    <property type="entry name" value="MFS"/>
</dbReference>
<feature type="transmembrane region" description="Helical" evidence="7">
    <location>
        <begin position="251"/>
        <end position="270"/>
    </location>
</feature>
<dbReference type="Gene3D" id="1.20.1720.10">
    <property type="entry name" value="Multidrug resistance protein D"/>
    <property type="match status" value="1"/>
</dbReference>
<feature type="transmembrane region" description="Helical" evidence="7">
    <location>
        <begin position="56"/>
        <end position="81"/>
    </location>
</feature>
<evidence type="ECO:0000256" key="3">
    <source>
        <dbReference type="ARBA" id="ARBA00022692"/>
    </source>
</evidence>
<dbReference type="PANTHER" id="PTHR23501:SF191">
    <property type="entry name" value="VACUOLAR BASIC AMINO ACID TRANSPORTER 4"/>
    <property type="match status" value="1"/>
</dbReference>
<dbReference type="Gene3D" id="1.20.1250.20">
    <property type="entry name" value="MFS general substrate transporter like domains"/>
    <property type="match status" value="1"/>
</dbReference>
<feature type="transmembrane region" description="Helical" evidence="7">
    <location>
        <begin position="353"/>
        <end position="377"/>
    </location>
</feature>
<dbReference type="Pfam" id="PF07690">
    <property type="entry name" value="MFS_1"/>
    <property type="match status" value="1"/>
</dbReference>
<keyword evidence="10" id="KW-1185">Reference proteome</keyword>
<protein>
    <submittedName>
        <fullName evidence="9">MFS general substrate transporter</fullName>
    </submittedName>
</protein>
<dbReference type="InterPro" id="IPR020846">
    <property type="entry name" value="MFS_dom"/>
</dbReference>
<keyword evidence="4 7" id="KW-1133">Transmembrane helix</keyword>
<reference evidence="9 10" key="1">
    <citation type="journal article" date="2016" name="Mol. Biol. Evol.">
        <title>Comparative Genomics of Early-Diverging Mushroom-Forming Fungi Provides Insights into the Origins of Lignocellulose Decay Capabilities.</title>
        <authorList>
            <person name="Nagy L.G."/>
            <person name="Riley R."/>
            <person name="Tritt A."/>
            <person name="Adam C."/>
            <person name="Daum C."/>
            <person name="Floudas D."/>
            <person name="Sun H."/>
            <person name="Yadav J.S."/>
            <person name="Pangilinan J."/>
            <person name="Larsson K.H."/>
            <person name="Matsuura K."/>
            <person name="Barry K."/>
            <person name="Labutti K."/>
            <person name="Kuo R."/>
            <person name="Ohm R.A."/>
            <person name="Bhattacharya S.S."/>
            <person name="Shirouzu T."/>
            <person name="Yoshinaga Y."/>
            <person name="Martin F.M."/>
            <person name="Grigoriev I.V."/>
            <person name="Hibbett D.S."/>
        </authorList>
    </citation>
    <scope>NUCLEOTIDE SEQUENCE [LARGE SCALE GENOMIC DNA]</scope>
    <source>
        <strain evidence="9 10">HHB12733</strain>
    </source>
</reference>
<dbReference type="GO" id="GO:0000329">
    <property type="term" value="C:fungal-type vacuole membrane"/>
    <property type="evidence" value="ECO:0007669"/>
    <property type="project" value="TreeGrafter"/>
</dbReference>
<accession>A0A165DK51</accession>
<evidence type="ECO:0000313" key="9">
    <source>
        <dbReference type="EMBL" id="KZT52985.1"/>
    </source>
</evidence>
<dbReference type="GO" id="GO:0012505">
    <property type="term" value="C:endomembrane system"/>
    <property type="evidence" value="ECO:0007669"/>
    <property type="project" value="UniProtKB-SubCell"/>
</dbReference>
<evidence type="ECO:0000256" key="1">
    <source>
        <dbReference type="ARBA" id="ARBA00004127"/>
    </source>
</evidence>
<dbReference type="GO" id="GO:0005886">
    <property type="term" value="C:plasma membrane"/>
    <property type="evidence" value="ECO:0007669"/>
    <property type="project" value="TreeGrafter"/>
</dbReference>
<evidence type="ECO:0000256" key="5">
    <source>
        <dbReference type="ARBA" id="ARBA00023136"/>
    </source>
</evidence>
<dbReference type="PANTHER" id="PTHR23501">
    <property type="entry name" value="MAJOR FACILITATOR SUPERFAMILY"/>
    <property type="match status" value="1"/>
</dbReference>
<evidence type="ECO:0000259" key="8">
    <source>
        <dbReference type="PROSITE" id="PS50850"/>
    </source>
</evidence>